<dbReference type="InterPro" id="IPR022537">
    <property type="entry name" value="TRSP_dom"/>
</dbReference>
<dbReference type="Pfam" id="PF12500">
    <property type="entry name" value="TRSP"/>
    <property type="match status" value="1"/>
</dbReference>
<dbReference type="InterPro" id="IPR011214">
    <property type="entry name" value="UCP020967"/>
</dbReference>
<dbReference type="PIRSF" id="PIRSF020967">
    <property type="entry name" value="UCP020967"/>
    <property type="match status" value="1"/>
</dbReference>
<feature type="domain" description="TRSP" evidence="1">
    <location>
        <begin position="298"/>
        <end position="417"/>
    </location>
</feature>
<proteinExistence type="predicted"/>
<name>A0A433RUT1_9BACL</name>
<dbReference type="RefSeq" id="WP_126990461.1">
    <property type="nucleotide sequence ID" value="NZ_JTFC01000029.1"/>
</dbReference>
<dbReference type="EMBL" id="JTFC01000029">
    <property type="protein sequence ID" value="RUS57042.1"/>
    <property type="molecule type" value="Genomic_DNA"/>
</dbReference>
<reference evidence="3 4" key="1">
    <citation type="submission" date="2014-11" db="EMBL/GenBank/DDBJ databases">
        <title>Genome sequence and analysis of novel Kurthia sp.</title>
        <authorList>
            <person name="Lawson J.N."/>
            <person name="Gonzalez J.E."/>
            <person name="Rinauldi L."/>
            <person name="Xuan Z."/>
            <person name="Firman A."/>
            <person name="Shaddox L."/>
            <person name="Trudeau A."/>
            <person name="Shah S."/>
            <person name="Reiman D."/>
        </authorList>
    </citation>
    <scope>NUCLEOTIDE SEQUENCE [LARGE SCALE GENOMIC DNA]</scope>
    <source>
        <strain evidence="3 4">3B1D</strain>
    </source>
</reference>
<feature type="domain" description="Orotate phosphoribosyltransferase-like" evidence="2">
    <location>
        <begin position="28"/>
        <end position="244"/>
    </location>
</feature>
<evidence type="ECO:0000259" key="1">
    <source>
        <dbReference type="Pfam" id="PF12500"/>
    </source>
</evidence>
<dbReference type="Pfam" id="PF15609">
    <property type="entry name" value="PRTase_2"/>
    <property type="match status" value="1"/>
</dbReference>
<comment type="caution">
    <text evidence="3">The sequence shown here is derived from an EMBL/GenBank/DDBJ whole genome shotgun (WGS) entry which is preliminary data.</text>
</comment>
<dbReference type="InterPro" id="IPR029057">
    <property type="entry name" value="PRTase-like"/>
</dbReference>
<dbReference type="OrthoDB" id="56827at2"/>
<dbReference type="SUPFAM" id="SSF53271">
    <property type="entry name" value="PRTase-like"/>
    <property type="match status" value="1"/>
</dbReference>
<dbReference type="AlphaFoldDB" id="A0A433RUT1"/>
<accession>A0A433RUT1</accession>
<dbReference type="Proteomes" id="UP000288623">
    <property type="component" value="Unassembled WGS sequence"/>
</dbReference>
<gene>
    <name evidence="3" type="ORF">QI30_08220</name>
</gene>
<dbReference type="CDD" id="cd06223">
    <property type="entry name" value="PRTases_typeI"/>
    <property type="match status" value="1"/>
</dbReference>
<protein>
    <recommendedName>
        <fullName evidence="5">Adenine/guanine phosphoribosyltransferase</fullName>
    </recommendedName>
</protein>
<evidence type="ECO:0008006" key="5">
    <source>
        <dbReference type="Google" id="ProtNLM"/>
    </source>
</evidence>
<organism evidence="3 4">
    <name type="scientific">Candidatus Kurthia intestinigallinarum</name>
    <dbReference type="NCBI Taxonomy" id="1562256"/>
    <lineage>
        <taxon>Bacteria</taxon>
        <taxon>Bacillati</taxon>
        <taxon>Bacillota</taxon>
        <taxon>Bacilli</taxon>
        <taxon>Bacillales</taxon>
        <taxon>Caryophanaceae</taxon>
        <taxon>Kurthia</taxon>
    </lineage>
</organism>
<keyword evidence="4" id="KW-1185">Reference proteome</keyword>
<sequence length="443" mass="49639">MGAFSIDERLRVTTTIRDNPYEFEEKQLFDLALRINKKRQFLFVSKVLGKHLHVKPFVPLYTGFLLACRFLETQYGQMHPAAKQLVAGLKANEPTVSLAEQRMAAPEKIAVIGFAETATALGHAFFNAFSANATYIHTTREKIQERASSIAFEEEHSHATSHRLYAPEGFFDEAAQIVLVDDEMSTGKTNLNIIAELAAYYPHIKRYTVVSILDWRNEAERAAYETFANEHHITLNVVTLMAGEMAVEGAFYDEEVVPEAPVYDVKEVTISEKAFVEVLPLTSQSEDGSVCTKGYAYETGRFGLTAEENVQFLAQLAKRSLPKRGKTLVVGTGECMFLPMMLGLNLGEDVYTQSTTRSPIFVDEQSVIYEKYRFGSLENAGVPNFLYSVSKGNFEQIIIVVERIADQQGLDTLIAQLSVPVLVVELTRGVLQYDGQHIYENEL</sequence>
<dbReference type="InterPro" id="IPR000836">
    <property type="entry name" value="PRTase_dom"/>
</dbReference>
<evidence type="ECO:0000313" key="4">
    <source>
        <dbReference type="Proteomes" id="UP000288623"/>
    </source>
</evidence>
<evidence type="ECO:0000313" key="3">
    <source>
        <dbReference type="EMBL" id="RUS57042.1"/>
    </source>
</evidence>
<evidence type="ECO:0000259" key="2">
    <source>
        <dbReference type="Pfam" id="PF15609"/>
    </source>
</evidence>
<dbReference type="InterPro" id="IPR041688">
    <property type="entry name" value="PRTase_2"/>
</dbReference>